<dbReference type="Proteomes" id="UP000183898">
    <property type="component" value="Unassembled WGS sequence"/>
</dbReference>
<sequence>MSMPGFTAEVALYGSGRYCRVFGAVEQITDGVQLAQLRGEIRMSARRPEISVADFHFQTAWLECFCSTTEGWCSCMPRREVITA</sequence>
<dbReference type="EMBL" id="FOCT01000017">
    <property type="protein sequence ID" value="SEO32820.1"/>
    <property type="molecule type" value="Genomic_DNA"/>
</dbReference>
<gene>
    <name evidence="1" type="ORF">SAMN05216404_11770</name>
</gene>
<accession>A0A1H8NT66</accession>
<dbReference type="AlphaFoldDB" id="A0A1H8NT66"/>
<evidence type="ECO:0000313" key="1">
    <source>
        <dbReference type="EMBL" id="SEO32820.1"/>
    </source>
</evidence>
<proteinExistence type="predicted"/>
<name>A0A1H8NT66_9PROT</name>
<reference evidence="1 2" key="1">
    <citation type="submission" date="2016-10" db="EMBL/GenBank/DDBJ databases">
        <authorList>
            <person name="de Groot N.N."/>
        </authorList>
    </citation>
    <scope>NUCLEOTIDE SEQUENCE [LARGE SCALE GENOMIC DNA]</scope>
    <source>
        <strain evidence="1 2">Nl18</strain>
    </source>
</reference>
<organism evidence="1 2">
    <name type="scientific">Nitrosospira multiformis</name>
    <dbReference type="NCBI Taxonomy" id="1231"/>
    <lineage>
        <taxon>Bacteria</taxon>
        <taxon>Pseudomonadati</taxon>
        <taxon>Pseudomonadota</taxon>
        <taxon>Betaproteobacteria</taxon>
        <taxon>Nitrosomonadales</taxon>
        <taxon>Nitrosomonadaceae</taxon>
        <taxon>Nitrosospira</taxon>
    </lineage>
</organism>
<protein>
    <submittedName>
        <fullName evidence="1">Uncharacterized protein</fullName>
    </submittedName>
</protein>
<evidence type="ECO:0000313" key="2">
    <source>
        <dbReference type="Proteomes" id="UP000183898"/>
    </source>
</evidence>